<feature type="domain" description="D,L-carboxypeptidase peptidase" evidence="2">
    <location>
        <begin position="73"/>
        <end position="298"/>
    </location>
</feature>
<evidence type="ECO:0000259" key="3">
    <source>
        <dbReference type="Pfam" id="PF17129"/>
    </source>
</evidence>
<dbReference type="AlphaFoldDB" id="A0A212L2F2"/>
<dbReference type="InterPro" id="IPR031489">
    <property type="entry name" value="Peptidase_M99"/>
</dbReference>
<evidence type="ECO:0000259" key="2">
    <source>
        <dbReference type="Pfam" id="PF17033"/>
    </source>
</evidence>
<proteinExistence type="predicted"/>
<evidence type="ECO:0000313" key="4">
    <source>
        <dbReference type="EMBL" id="SCM71708.1"/>
    </source>
</evidence>
<protein>
    <submittedName>
        <fullName evidence="4">Putative lipoprotein</fullName>
    </submittedName>
</protein>
<dbReference type="EMBL" id="FMJC01000002">
    <property type="protein sequence ID" value="SCM71708.1"/>
    <property type="molecule type" value="Genomic_DNA"/>
</dbReference>
<gene>
    <name evidence="4" type="ORF">KL86DES1_20147</name>
</gene>
<reference evidence="4" key="1">
    <citation type="submission" date="2016-08" db="EMBL/GenBank/DDBJ databases">
        <authorList>
            <person name="Seilhamer J.J."/>
        </authorList>
    </citation>
    <scope>NUCLEOTIDE SEQUENCE</scope>
    <source>
        <strain evidence="4">86-1</strain>
    </source>
</reference>
<dbReference type="Pfam" id="PF17033">
    <property type="entry name" value="Peptidase_M99"/>
    <property type="match status" value="1"/>
</dbReference>
<keyword evidence="4" id="KW-0449">Lipoprotein</keyword>
<accession>A0A212L2F2</accession>
<name>A0A212L2F2_9BACT</name>
<dbReference type="InterPro" id="IPR033397">
    <property type="entry name" value="Metallo_peptidase_C"/>
</dbReference>
<sequence>MFHLARRQPHSTMQAYTTLFLNRLRRRGRLLADTGLMGLFLGCVLLCLAGTALAQEGFPLDFTVIRLGEGPRTVLVVGGIQGDEPGGFSAATLLTTHYRMENGSVWVVPNLNFPSIIKRSRGLHGDMNRKFARLDATDPEFATVRRIQDLIDHPQVGLVLNLHDGSGYYRHTYEDKLRNPARWGQSVIIDQTELPGVFMGALEAEADKAANAANKALMQAGHRLHVHNTNTAAGDHEMEKSLSYYAVRRGKAAFGLEASKEFPVELRAYYHLLMIESFLRQAGVDFNRAFALTPEGVRGALQDNLAVSFADNRVFLPLEDARPAINYLPLPRSGPAQAVPTKPIMAVLPCAQGGEGQLCVHYGNRMLTLIRPEWREVDNSLDAVSVKADGQDKTVSFGQVLYVADSFKVHPLDGYRVNAIGFDNGQPDEAGVELRLKDFMPRFSVDRQGRLFRVEVYRKQLFSGMFLVYFDNGRQNSPNRPRMTRNADALPDRPGPESSMGF</sequence>
<dbReference type="Pfam" id="PF17129">
    <property type="entry name" value="Peptidase_M99_C"/>
    <property type="match status" value="1"/>
</dbReference>
<feature type="domain" description="Metallo-carboxypeptidase C-terminal" evidence="3">
    <location>
        <begin position="378"/>
        <end position="470"/>
    </location>
</feature>
<dbReference type="Gene3D" id="3.40.630.10">
    <property type="entry name" value="Zn peptidases"/>
    <property type="match status" value="1"/>
</dbReference>
<dbReference type="CDD" id="cd06243">
    <property type="entry name" value="M14_CP_Csd4-like"/>
    <property type="match status" value="1"/>
</dbReference>
<feature type="region of interest" description="Disordered" evidence="1">
    <location>
        <begin position="477"/>
        <end position="502"/>
    </location>
</feature>
<organism evidence="4">
    <name type="scientific">uncultured Desulfovibrio sp</name>
    <dbReference type="NCBI Taxonomy" id="167968"/>
    <lineage>
        <taxon>Bacteria</taxon>
        <taxon>Pseudomonadati</taxon>
        <taxon>Thermodesulfobacteriota</taxon>
        <taxon>Desulfovibrionia</taxon>
        <taxon>Desulfovibrionales</taxon>
        <taxon>Desulfovibrionaceae</taxon>
        <taxon>Desulfovibrio</taxon>
        <taxon>environmental samples</taxon>
    </lineage>
</organism>
<evidence type="ECO:0000256" key="1">
    <source>
        <dbReference type="SAM" id="MobiDB-lite"/>
    </source>
</evidence>
<dbReference type="SUPFAM" id="SSF53187">
    <property type="entry name" value="Zn-dependent exopeptidases"/>
    <property type="match status" value="1"/>
</dbReference>